<protein>
    <submittedName>
        <fullName evidence="10">ATP-dependent RNA helicase DeaD</fullName>
        <ecNumber evidence="10">3.6.4.13</ecNumber>
    </submittedName>
</protein>
<dbReference type="PROSITE" id="PS00039">
    <property type="entry name" value="DEAD_ATP_HELICASE"/>
    <property type="match status" value="1"/>
</dbReference>
<feature type="compositionally biased region" description="Basic and acidic residues" evidence="7">
    <location>
        <begin position="570"/>
        <end position="590"/>
    </location>
</feature>
<dbReference type="SUPFAM" id="SSF52540">
    <property type="entry name" value="P-loop containing nucleoside triphosphate hydrolases"/>
    <property type="match status" value="1"/>
</dbReference>
<keyword evidence="3 6" id="KW-0347">Helicase</keyword>
<evidence type="ECO:0000256" key="4">
    <source>
        <dbReference type="ARBA" id="ARBA00022840"/>
    </source>
</evidence>
<dbReference type="Gene3D" id="3.30.70.330">
    <property type="match status" value="1"/>
</dbReference>
<dbReference type="InterPro" id="IPR044742">
    <property type="entry name" value="DEAD/DEAH_RhlB"/>
</dbReference>
<dbReference type="CDD" id="cd18787">
    <property type="entry name" value="SF2_C_DEAD"/>
    <property type="match status" value="1"/>
</dbReference>
<dbReference type="PANTHER" id="PTHR47959:SF1">
    <property type="entry name" value="ATP-DEPENDENT RNA HELICASE DBPA"/>
    <property type="match status" value="1"/>
</dbReference>
<dbReference type="Gene3D" id="3.40.50.300">
    <property type="entry name" value="P-loop containing nucleotide triphosphate hydrolases"/>
    <property type="match status" value="2"/>
</dbReference>
<dbReference type="InterPro" id="IPR014001">
    <property type="entry name" value="Helicase_ATP-bd"/>
</dbReference>
<evidence type="ECO:0000256" key="5">
    <source>
        <dbReference type="ARBA" id="ARBA00038437"/>
    </source>
</evidence>
<evidence type="ECO:0000259" key="9">
    <source>
        <dbReference type="PROSITE" id="PS51194"/>
    </source>
</evidence>
<dbReference type="InterPro" id="IPR005580">
    <property type="entry name" value="DbpA/CsdA_RNA-bd_dom"/>
</dbReference>
<keyword evidence="11" id="KW-1185">Reference proteome</keyword>
<dbReference type="PANTHER" id="PTHR47959">
    <property type="entry name" value="ATP-DEPENDENT RNA HELICASE RHLE-RELATED"/>
    <property type="match status" value="1"/>
</dbReference>
<dbReference type="Pfam" id="PF00270">
    <property type="entry name" value="DEAD"/>
    <property type="match status" value="1"/>
</dbReference>
<dbReference type="GO" id="GO:0005524">
    <property type="term" value="F:ATP binding"/>
    <property type="evidence" value="ECO:0007669"/>
    <property type="project" value="UniProtKB-KW"/>
</dbReference>
<dbReference type="InterPro" id="IPR012677">
    <property type="entry name" value="Nucleotide-bd_a/b_plait_sf"/>
</dbReference>
<feature type="domain" description="Helicase ATP-binding" evidence="8">
    <location>
        <begin position="31"/>
        <end position="207"/>
    </location>
</feature>
<evidence type="ECO:0000259" key="8">
    <source>
        <dbReference type="PROSITE" id="PS51192"/>
    </source>
</evidence>
<reference evidence="10 11" key="1">
    <citation type="submission" date="2020-08" db="EMBL/GenBank/DDBJ databases">
        <title>Genomic Encyclopedia of Type Strains, Phase IV (KMG-IV): sequencing the most valuable type-strain genomes for metagenomic binning, comparative biology and taxonomic classification.</title>
        <authorList>
            <person name="Goeker M."/>
        </authorList>
    </citation>
    <scope>NUCLEOTIDE SEQUENCE [LARGE SCALE GENOMIC DNA]</scope>
    <source>
        <strain evidence="10 11">DSM 22336</strain>
    </source>
</reference>
<dbReference type="Pfam" id="PF03880">
    <property type="entry name" value="DbpA"/>
    <property type="match status" value="1"/>
</dbReference>
<comment type="caution">
    <text evidence="10">The sequence shown here is derived from an EMBL/GenBank/DDBJ whole genome shotgun (WGS) entry which is preliminary data.</text>
</comment>
<dbReference type="GO" id="GO:0003676">
    <property type="term" value="F:nucleic acid binding"/>
    <property type="evidence" value="ECO:0007669"/>
    <property type="project" value="InterPro"/>
</dbReference>
<feature type="region of interest" description="Disordered" evidence="7">
    <location>
        <begin position="432"/>
        <end position="481"/>
    </location>
</feature>
<dbReference type="CDD" id="cd12252">
    <property type="entry name" value="RRM_DbpA"/>
    <property type="match status" value="1"/>
</dbReference>
<dbReference type="PROSITE" id="PS51194">
    <property type="entry name" value="HELICASE_CTER"/>
    <property type="match status" value="1"/>
</dbReference>
<dbReference type="RefSeq" id="WP_184222384.1">
    <property type="nucleotide sequence ID" value="NZ_JACIIU010000006.1"/>
</dbReference>
<keyword evidence="1 6" id="KW-0547">Nucleotide-binding</keyword>
<dbReference type="InterPro" id="IPR000629">
    <property type="entry name" value="RNA-helicase_DEAD-box_CS"/>
</dbReference>
<evidence type="ECO:0000256" key="6">
    <source>
        <dbReference type="RuleBase" id="RU000492"/>
    </source>
</evidence>
<gene>
    <name evidence="10" type="ORF">FHS77_001779</name>
</gene>
<evidence type="ECO:0000313" key="10">
    <source>
        <dbReference type="EMBL" id="MBB6261229.1"/>
    </source>
</evidence>
<accession>A0A841M051</accession>
<dbReference type="AlphaFoldDB" id="A0A841M051"/>
<proteinExistence type="inferred from homology"/>
<comment type="similarity">
    <text evidence="5 6">Belongs to the DEAD box helicase family.</text>
</comment>
<evidence type="ECO:0000256" key="3">
    <source>
        <dbReference type="ARBA" id="ARBA00022806"/>
    </source>
</evidence>
<dbReference type="Proteomes" id="UP000555393">
    <property type="component" value="Unassembled WGS sequence"/>
</dbReference>
<keyword evidence="2 6" id="KW-0378">Hydrolase</keyword>
<dbReference type="CDD" id="cd00268">
    <property type="entry name" value="DEADc"/>
    <property type="match status" value="1"/>
</dbReference>
<feature type="region of interest" description="Disordered" evidence="7">
    <location>
        <begin position="563"/>
        <end position="625"/>
    </location>
</feature>
<dbReference type="SMART" id="SM00490">
    <property type="entry name" value="HELICc"/>
    <property type="match status" value="1"/>
</dbReference>
<feature type="domain" description="Helicase C-terminal" evidence="9">
    <location>
        <begin position="234"/>
        <end position="378"/>
    </location>
</feature>
<evidence type="ECO:0000256" key="2">
    <source>
        <dbReference type="ARBA" id="ARBA00022801"/>
    </source>
</evidence>
<dbReference type="InterPro" id="IPR001650">
    <property type="entry name" value="Helicase_C-like"/>
</dbReference>
<dbReference type="EMBL" id="JACIIU010000006">
    <property type="protein sequence ID" value="MBB6261229.1"/>
    <property type="molecule type" value="Genomic_DNA"/>
</dbReference>
<dbReference type="PROSITE" id="PS51192">
    <property type="entry name" value="HELICASE_ATP_BIND_1"/>
    <property type="match status" value="1"/>
</dbReference>
<keyword evidence="4 6" id="KW-0067">ATP-binding</keyword>
<dbReference type="InterPro" id="IPR011545">
    <property type="entry name" value="DEAD/DEAH_box_helicase_dom"/>
</dbReference>
<dbReference type="Pfam" id="PF00271">
    <property type="entry name" value="Helicase_C"/>
    <property type="match status" value="1"/>
</dbReference>
<name>A0A841M051_9HYPH</name>
<evidence type="ECO:0000256" key="7">
    <source>
        <dbReference type="SAM" id="MobiDB-lite"/>
    </source>
</evidence>
<dbReference type="SMART" id="SM00487">
    <property type="entry name" value="DEXDc"/>
    <property type="match status" value="1"/>
</dbReference>
<dbReference type="InterPro" id="IPR027417">
    <property type="entry name" value="P-loop_NTPase"/>
</dbReference>
<dbReference type="GO" id="GO:0005829">
    <property type="term" value="C:cytosol"/>
    <property type="evidence" value="ECO:0007669"/>
    <property type="project" value="TreeGrafter"/>
</dbReference>
<organism evidence="10 11">
    <name type="scientific">Paenochrobactrum gallinarii</name>
    <dbReference type="NCBI Taxonomy" id="643673"/>
    <lineage>
        <taxon>Bacteria</taxon>
        <taxon>Pseudomonadati</taxon>
        <taxon>Pseudomonadota</taxon>
        <taxon>Alphaproteobacteria</taxon>
        <taxon>Hyphomicrobiales</taxon>
        <taxon>Brucellaceae</taxon>
        <taxon>Paenochrobactrum</taxon>
    </lineage>
</organism>
<dbReference type="EC" id="3.6.4.13" evidence="10"/>
<evidence type="ECO:0000313" key="11">
    <source>
        <dbReference type="Proteomes" id="UP000555393"/>
    </source>
</evidence>
<dbReference type="InterPro" id="IPR050079">
    <property type="entry name" value="DEAD_box_RNA_helicase"/>
</dbReference>
<dbReference type="GO" id="GO:0016787">
    <property type="term" value="F:hydrolase activity"/>
    <property type="evidence" value="ECO:0007669"/>
    <property type="project" value="UniProtKB-KW"/>
</dbReference>
<sequence>MSLPETIAPALSGALAARGYASLTAVQTAVLAPEAADTDLLVSAQTGSGKTVAFGIAIAAQLLGGKDRFDAPRTPLAMIIAPTRELALQVRRELEWLYAQTGARIASCVGGMDIRSERRALEQGAHIVVGTPGRLRDHITRNALDMSTLQAVVLDEADEMLDLGFRDDLEFILDEAPEDRRTLMFSATVPRQIATLAKRFQRDALRISAAGEAGQHVDIEYKAMVVPPHERDLAVVNTLLYYDAQNSIIFCATREAVKHMASRLSNRGFAVVALSGELSQAERNNALQSMRDGRARVCVATDVAARGIDLPNLDLVIHAELPTNPETLLHRSGRTGRAGRKGTCVLIVPFSRRRSAERLLQMAKLSAETMPAPGIAAVQAKNNERILNEVAEVEALDEEHSDVLKALQERYTPEQIAAAYLARELSLRPVPEELSDAPIRPLDGRRGNDRFDRGDRNDRGDRGGRGERGERGDRFGGERQERGPRFDGVWYSLSAGRKHRADPRWLLPLICKAGNVSKRDVGSIRILDNETRFEILTEKSGEFFQNVQDHGTGEKGLVIRQATDGGGAAPRRDDGDFKPRGFKPKGDRFGGKPSFDGPKRGGWDKPKGGKRDGEGSFKKKPRRDA</sequence>
<feature type="compositionally biased region" description="Basic and acidic residues" evidence="7">
    <location>
        <begin position="597"/>
        <end position="625"/>
    </location>
</feature>
<dbReference type="GO" id="GO:0003724">
    <property type="term" value="F:RNA helicase activity"/>
    <property type="evidence" value="ECO:0007669"/>
    <property type="project" value="UniProtKB-EC"/>
</dbReference>
<feature type="compositionally biased region" description="Basic and acidic residues" evidence="7">
    <location>
        <begin position="442"/>
        <end position="481"/>
    </location>
</feature>
<evidence type="ECO:0000256" key="1">
    <source>
        <dbReference type="ARBA" id="ARBA00022741"/>
    </source>
</evidence>